<feature type="region of interest" description="Disordered" evidence="9">
    <location>
        <begin position="410"/>
        <end position="432"/>
    </location>
</feature>
<dbReference type="InterPro" id="IPR012094">
    <property type="entry name" value="tRNA_Ile_lys_synt"/>
</dbReference>
<gene>
    <name evidence="8" type="primary">tilS</name>
    <name evidence="11" type="ORF">SBA1_140068</name>
</gene>
<evidence type="ECO:0000313" key="12">
    <source>
        <dbReference type="Proteomes" id="UP000238701"/>
    </source>
</evidence>
<dbReference type="SUPFAM" id="SSF82829">
    <property type="entry name" value="MesJ substrate recognition domain-like"/>
    <property type="match status" value="1"/>
</dbReference>
<comment type="catalytic activity">
    <reaction evidence="7 8">
        <text>cytidine(34) in tRNA(Ile2) + L-lysine + ATP = lysidine(34) in tRNA(Ile2) + AMP + diphosphate + H(+)</text>
        <dbReference type="Rhea" id="RHEA:43744"/>
        <dbReference type="Rhea" id="RHEA-COMP:10625"/>
        <dbReference type="Rhea" id="RHEA-COMP:10670"/>
        <dbReference type="ChEBI" id="CHEBI:15378"/>
        <dbReference type="ChEBI" id="CHEBI:30616"/>
        <dbReference type="ChEBI" id="CHEBI:32551"/>
        <dbReference type="ChEBI" id="CHEBI:33019"/>
        <dbReference type="ChEBI" id="CHEBI:82748"/>
        <dbReference type="ChEBI" id="CHEBI:83665"/>
        <dbReference type="ChEBI" id="CHEBI:456215"/>
        <dbReference type="EC" id="6.3.4.19"/>
    </reaction>
</comment>
<dbReference type="GO" id="GO:0005524">
    <property type="term" value="F:ATP binding"/>
    <property type="evidence" value="ECO:0007669"/>
    <property type="project" value="UniProtKB-UniRule"/>
</dbReference>
<reference evidence="12" key="1">
    <citation type="submission" date="2018-02" db="EMBL/GenBank/DDBJ databases">
        <authorList>
            <person name="Hausmann B."/>
        </authorList>
    </citation>
    <scope>NUCLEOTIDE SEQUENCE [LARGE SCALE GENOMIC DNA]</scope>
    <source>
        <strain evidence="12">Peat soil MAG SbA1</strain>
    </source>
</reference>
<dbReference type="CDD" id="cd01992">
    <property type="entry name" value="TilS_N"/>
    <property type="match status" value="1"/>
</dbReference>
<comment type="subcellular location">
    <subcellularLocation>
        <location evidence="1 8">Cytoplasm</location>
    </subcellularLocation>
</comment>
<dbReference type="InterPro" id="IPR012796">
    <property type="entry name" value="Lysidine-tRNA-synth_C"/>
</dbReference>
<dbReference type="GO" id="GO:0032267">
    <property type="term" value="F:tRNA(Ile)-lysidine synthase activity"/>
    <property type="evidence" value="ECO:0007669"/>
    <property type="project" value="UniProtKB-EC"/>
</dbReference>
<dbReference type="Proteomes" id="UP000238701">
    <property type="component" value="Unassembled WGS sequence"/>
</dbReference>
<dbReference type="PANTHER" id="PTHR43033:SF1">
    <property type="entry name" value="TRNA(ILE)-LYSIDINE SYNTHASE-RELATED"/>
    <property type="match status" value="1"/>
</dbReference>
<dbReference type="InterPro" id="IPR012795">
    <property type="entry name" value="tRNA_Ile_lys_synt_N"/>
</dbReference>
<evidence type="ECO:0000259" key="10">
    <source>
        <dbReference type="SMART" id="SM00977"/>
    </source>
</evidence>
<dbReference type="SUPFAM" id="SSF52402">
    <property type="entry name" value="Adenine nucleotide alpha hydrolases-like"/>
    <property type="match status" value="2"/>
</dbReference>
<evidence type="ECO:0000256" key="4">
    <source>
        <dbReference type="ARBA" id="ARBA00022694"/>
    </source>
</evidence>
<comment type="function">
    <text evidence="8">Ligates lysine onto the cytidine present at position 34 of the AUA codon-specific tRNA(Ile) that contains the anticodon CAU, in an ATP-dependent manner. Cytidine is converted to lysidine, thus changing the amino acid specificity of the tRNA from methionine to isoleucine.</text>
</comment>
<dbReference type="SUPFAM" id="SSF56037">
    <property type="entry name" value="PheT/TilS domain"/>
    <property type="match status" value="1"/>
</dbReference>
<evidence type="ECO:0000313" key="11">
    <source>
        <dbReference type="EMBL" id="SPF35177.1"/>
    </source>
</evidence>
<dbReference type="AlphaFoldDB" id="A0A2U3K6J1"/>
<accession>A0A2U3K6J1</accession>
<keyword evidence="6 8" id="KW-0067">ATP-binding</keyword>
<dbReference type="GO" id="GO:0006400">
    <property type="term" value="P:tRNA modification"/>
    <property type="evidence" value="ECO:0007669"/>
    <property type="project" value="UniProtKB-UniRule"/>
</dbReference>
<keyword evidence="2 8" id="KW-0963">Cytoplasm</keyword>
<organism evidence="11 12">
    <name type="scientific">Candidatus Sulfotelmatobacter kueseliae</name>
    <dbReference type="NCBI Taxonomy" id="2042962"/>
    <lineage>
        <taxon>Bacteria</taxon>
        <taxon>Pseudomonadati</taxon>
        <taxon>Acidobacteriota</taxon>
        <taxon>Terriglobia</taxon>
        <taxon>Terriglobales</taxon>
        <taxon>Candidatus Korobacteraceae</taxon>
        <taxon>Candidatus Sulfotelmatobacter</taxon>
    </lineage>
</organism>
<name>A0A2U3K6J1_9BACT</name>
<sequence>MMHSLAERVLGHIRRQELLRAGDRVGVAVSGGIDSVALLRLLLELRGELGIVLSVVHFNHKLRGAESDADEKFVAELAREHDLEFPVDGDDVAEHAREEGVSVEAAARELRYGFFRLLLGESPSGAKAQILEGGTDRSAGSAAPPQSKSQGLKPSVSEVAPGRGPEGPLFHGDGRSRELPARDTAEAVPLPVSGAHPDGAAGSRALSKHVQAAQVKIPTLSPQKARGQGWGTRQGQGWGNLPEGWGTQLPHLDKIVTGHTLDDQAETVLMRMIRGAGMRGLGGIYPRIPVEDDEGEICGEIVRPLLAIRRRELEQYLNDIGQSWREDSSNTDAALTRNRVRKLVVPLLEKEFNPAVAESLAELAEIARGEEDYWENEVAGWMGTTVHWSEPEWARDAGSQASLVQIASAGGSEPQGLKPLAPEDSSVRGPKGPLFHVTSDADLRSRIANAPWLVMNASVSRLWLLGEPVAVQRRVIKAVGAHAGIPLEFKHVEEILRFAAEDAGAGRELSLPLGWKARRDAEEIVFLTPDLRQPLASQDYEYELPIPGTIVVNETGTQIEVLHIPADAVAAYNPEEVLDAASLRGPLTVRNWRPGDRFWPAHTKSPKKVKELLQERHVAQPERRSWPVAASGNEIVWVRGFPAPAKLRAAPGREAIRIVERPLAGTPTA</sequence>
<comment type="similarity">
    <text evidence="8">Belongs to the tRNA(Ile)-lysidine synthase family.</text>
</comment>
<evidence type="ECO:0000256" key="2">
    <source>
        <dbReference type="ARBA" id="ARBA00022490"/>
    </source>
</evidence>
<evidence type="ECO:0000256" key="7">
    <source>
        <dbReference type="ARBA" id="ARBA00048539"/>
    </source>
</evidence>
<dbReference type="PANTHER" id="PTHR43033">
    <property type="entry name" value="TRNA(ILE)-LYSIDINE SYNTHASE-RELATED"/>
    <property type="match status" value="1"/>
</dbReference>
<dbReference type="SMART" id="SM00977">
    <property type="entry name" value="TilS_C"/>
    <property type="match status" value="1"/>
</dbReference>
<dbReference type="Pfam" id="PF11734">
    <property type="entry name" value="TilS_C"/>
    <property type="match status" value="1"/>
</dbReference>
<dbReference type="InterPro" id="IPR014729">
    <property type="entry name" value="Rossmann-like_a/b/a_fold"/>
</dbReference>
<keyword evidence="4 8" id="KW-0819">tRNA processing</keyword>
<dbReference type="Pfam" id="PF01171">
    <property type="entry name" value="ATP_bind_3"/>
    <property type="match status" value="2"/>
</dbReference>
<evidence type="ECO:0000256" key="5">
    <source>
        <dbReference type="ARBA" id="ARBA00022741"/>
    </source>
</evidence>
<comment type="domain">
    <text evidence="8">The N-terminal region contains the highly conserved SGGXDS motif, predicted to be a P-loop motif involved in ATP binding.</text>
</comment>
<dbReference type="EMBL" id="OMOD01000046">
    <property type="protein sequence ID" value="SPF35177.1"/>
    <property type="molecule type" value="Genomic_DNA"/>
</dbReference>
<feature type="region of interest" description="Disordered" evidence="9">
    <location>
        <begin position="134"/>
        <end position="177"/>
    </location>
</feature>
<evidence type="ECO:0000256" key="3">
    <source>
        <dbReference type="ARBA" id="ARBA00022598"/>
    </source>
</evidence>
<dbReference type="GO" id="GO:0005737">
    <property type="term" value="C:cytoplasm"/>
    <property type="evidence" value="ECO:0007669"/>
    <property type="project" value="UniProtKB-SubCell"/>
</dbReference>
<evidence type="ECO:0000256" key="9">
    <source>
        <dbReference type="SAM" id="MobiDB-lite"/>
    </source>
</evidence>
<feature type="binding site" evidence="8">
    <location>
        <begin position="30"/>
        <end position="35"/>
    </location>
    <ligand>
        <name>ATP</name>
        <dbReference type="ChEBI" id="CHEBI:30616"/>
    </ligand>
</feature>
<dbReference type="HAMAP" id="MF_01161">
    <property type="entry name" value="tRNA_Ile_lys_synt"/>
    <property type="match status" value="1"/>
</dbReference>
<dbReference type="EC" id="6.3.4.19" evidence="8"/>
<protein>
    <recommendedName>
        <fullName evidence="8">tRNA(Ile)-lysidine synthase</fullName>
        <ecNumber evidence="8">6.3.4.19</ecNumber>
    </recommendedName>
    <alternativeName>
        <fullName evidence="8">tRNA(Ile)-2-lysyl-cytidine synthase</fullName>
    </alternativeName>
    <alternativeName>
        <fullName evidence="8">tRNA(Ile)-lysidine synthetase</fullName>
    </alternativeName>
</protein>
<evidence type="ECO:0000256" key="1">
    <source>
        <dbReference type="ARBA" id="ARBA00004496"/>
    </source>
</evidence>
<evidence type="ECO:0000256" key="8">
    <source>
        <dbReference type="HAMAP-Rule" id="MF_01161"/>
    </source>
</evidence>
<dbReference type="InterPro" id="IPR011063">
    <property type="entry name" value="TilS/TtcA_N"/>
</dbReference>
<keyword evidence="5 8" id="KW-0547">Nucleotide-binding</keyword>
<dbReference type="NCBIfam" id="TIGR02433">
    <property type="entry name" value="lysidine_TilS_C"/>
    <property type="match status" value="1"/>
</dbReference>
<proteinExistence type="inferred from homology"/>
<dbReference type="OrthoDB" id="9807403at2"/>
<evidence type="ECO:0000256" key="6">
    <source>
        <dbReference type="ARBA" id="ARBA00022840"/>
    </source>
</evidence>
<dbReference type="Gene3D" id="3.40.50.620">
    <property type="entry name" value="HUPs"/>
    <property type="match status" value="2"/>
</dbReference>
<feature type="domain" description="Lysidine-tRNA(Ile) synthetase C-terminal" evidence="10">
    <location>
        <begin position="587"/>
        <end position="660"/>
    </location>
</feature>
<keyword evidence="3 8" id="KW-0436">Ligase</keyword>